<dbReference type="HOGENOM" id="CLU_2904420_0_0_1"/>
<dbReference type="Proteomes" id="UP000053424">
    <property type="component" value="Unassembled WGS sequence"/>
</dbReference>
<dbReference type="AlphaFoldDB" id="A0A0C3BNB3"/>
<dbReference type="EMBL" id="KN831792">
    <property type="protein sequence ID" value="KIM38120.1"/>
    <property type="molecule type" value="Genomic_DNA"/>
</dbReference>
<gene>
    <name evidence="1" type="ORF">M413DRAFT_246593</name>
</gene>
<organism evidence="1 2">
    <name type="scientific">Hebeloma cylindrosporum</name>
    <dbReference type="NCBI Taxonomy" id="76867"/>
    <lineage>
        <taxon>Eukaryota</taxon>
        <taxon>Fungi</taxon>
        <taxon>Dikarya</taxon>
        <taxon>Basidiomycota</taxon>
        <taxon>Agaricomycotina</taxon>
        <taxon>Agaricomycetes</taxon>
        <taxon>Agaricomycetidae</taxon>
        <taxon>Agaricales</taxon>
        <taxon>Agaricineae</taxon>
        <taxon>Hymenogastraceae</taxon>
        <taxon>Hebeloma</taxon>
    </lineage>
</organism>
<evidence type="ECO:0000313" key="2">
    <source>
        <dbReference type="Proteomes" id="UP000053424"/>
    </source>
</evidence>
<reference evidence="2" key="2">
    <citation type="submission" date="2015-01" db="EMBL/GenBank/DDBJ databases">
        <title>Evolutionary Origins and Diversification of the Mycorrhizal Mutualists.</title>
        <authorList>
            <consortium name="DOE Joint Genome Institute"/>
            <consortium name="Mycorrhizal Genomics Consortium"/>
            <person name="Kohler A."/>
            <person name="Kuo A."/>
            <person name="Nagy L.G."/>
            <person name="Floudas D."/>
            <person name="Copeland A."/>
            <person name="Barry K.W."/>
            <person name="Cichocki N."/>
            <person name="Veneault-Fourrey C."/>
            <person name="LaButti K."/>
            <person name="Lindquist E.A."/>
            <person name="Lipzen A."/>
            <person name="Lundell T."/>
            <person name="Morin E."/>
            <person name="Murat C."/>
            <person name="Riley R."/>
            <person name="Ohm R."/>
            <person name="Sun H."/>
            <person name="Tunlid A."/>
            <person name="Henrissat B."/>
            <person name="Grigoriev I.V."/>
            <person name="Hibbett D.S."/>
            <person name="Martin F."/>
        </authorList>
    </citation>
    <scope>NUCLEOTIDE SEQUENCE [LARGE SCALE GENOMIC DNA]</scope>
    <source>
        <strain evidence="2">h7</strain>
    </source>
</reference>
<keyword evidence="2" id="KW-1185">Reference proteome</keyword>
<reference evidence="1 2" key="1">
    <citation type="submission" date="2014-04" db="EMBL/GenBank/DDBJ databases">
        <authorList>
            <consortium name="DOE Joint Genome Institute"/>
            <person name="Kuo A."/>
            <person name="Gay G."/>
            <person name="Dore J."/>
            <person name="Kohler A."/>
            <person name="Nagy L.G."/>
            <person name="Floudas D."/>
            <person name="Copeland A."/>
            <person name="Barry K.W."/>
            <person name="Cichocki N."/>
            <person name="Veneault-Fourrey C."/>
            <person name="LaButti K."/>
            <person name="Lindquist E.A."/>
            <person name="Lipzen A."/>
            <person name="Lundell T."/>
            <person name="Morin E."/>
            <person name="Murat C."/>
            <person name="Sun H."/>
            <person name="Tunlid A."/>
            <person name="Henrissat B."/>
            <person name="Grigoriev I.V."/>
            <person name="Hibbett D.S."/>
            <person name="Martin F."/>
            <person name="Nordberg H.P."/>
            <person name="Cantor M.N."/>
            <person name="Hua S.X."/>
        </authorList>
    </citation>
    <scope>NUCLEOTIDE SEQUENCE [LARGE SCALE GENOMIC DNA]</scope>
    <source>
        <strain evidence="2">h7</strain>
    </source>
</reference>
<proteinExistence type="predicted"/>
<name>A0A0C3BNB3_HEBCY</name>
<evidence type="ECO:0000313" key="1">
    <source>
        <dbReference type="EMBL" id="KIM38120.1"/>
    </source>
</evidence>
<sequence>MCLRIRTRRGDQMTIKISVIWPWRPSTQNLAPECRRSLGSLYSEESAFENKAQVRTKRTGTI</sequence>
<accession>A0A0C3BNB3</accession>
<protein>
    <submittedName>
        <fullName evidence="1">Uncharacterized protein</fullName>
    </submittedName>
</protein>